<dbReference type="Pfam" id="PF06676">
    <property type="entry name" value="DUF1178"/>
    <property type="match status" value="1"/>
</dbReference>
<evidence type="ECO:0000313" key="1">
    <source>
        <dbReference type="EMBL" id="SFS22038.1"/>
    </source>
</evidence>
<protein>
    <recommendedName>
        <fullName evidence="3">DUF1178 family protein</fullName>
    </recommendedName>
</protein>
<reference evidence="1 2" key="1">
    <citation type="submission" date="2016-10" db="EMBL/GenBank/DDBJ databases">
        <authorList>
            <person name="de Groot N.N."/>
        </authorList>
    </citation>
    <scope>NUCLEOTIDE SEQUENCE [LARGE SCALE GENOMIC DNA]</scope>
    <source>
        <strain evidence="1 2">DSM 29433</strain>
    </source>
</reference>
<sequence>MIRFNLKCEQDHAFESWFQSGEAYDKLVAAGMVSCATCGSTKVSKTVMAPAVSTSRAVTAPARPQEAAIAALREKVESTSDYVGKSFAKEARDMHDGIAPARSIYGEANLQEAKKLVEDGVPVVPLPFMPKKKTN</sequence>
<dbReference type="OrthoDB" id="9799894at2"/>
<dbReference type="Proteomes" id="UP000198926">
    <property type="component" value="Unassembled WGS sequence"/>
</dbReference>
<dbReference type="InterPro" id="IPR009562">
    <property type="entry name" value="DUF1178"/>
</dbReference>
<dbReference type="EMBL" id="FOZM01000003">
    <property type="protein sequence ID" value="SFS22038.1"/>
    <property type="molecule type" value="Genomic_DNA"/>
</dbReference>
<dbReference type="RefSeq" id="WP_090210306.1">
    <property type="nucleotide sequence ID" value="NZ_FOZM01000003.1"/>
</dbReference>
<evidence type="ECO:0000313" key="2">
    <source>
        <dbReference type="Proteomes" id="UP000198926"/>
    </source>
</evidence>
<accession>A0A1I6N2K3</accession>
<gene>
    <name evidence="1" type="ORF">SAMN05444714_3097</name>
</gene>
<organism evidence="1 2">
    <name type="scientific">Yoonia litorea</name>
    <dbReference type="NCBI Taxonomy" id="1123755"/>
    <lineage>
        <taxon>Bacteria</taxon>
        <taxon>Pseudomonadati</taxon>
        <taxon>Pseudomonadota</taxon>
        <taxon>Alphaproteobacteria</taxon>
        <taxon>Rhodobacterales</taxon>
        <taxon>Paracoccaceae</taxon>
        <taxon>Yoonia</taxon>
    </lineage>
</organism>
<dbReference type="AlphaFoldDB" id="A0A1I6N2K3"/>
<keyword evidence="2" id="KW-1185">Reference proteome</keyword>
<proteinExistence type="predicted"/>
<evidence type="ECO:0008006" key="3">
    <source>
        <dbReference type="Google" id="ProtNLM"/>
    </source>
</evidence>
<name>A0A1I6N2K3_9RHOB</name>
<dbReference type="STRING" id="1123755.SAMN05444714_3097"/>
<dbReference type="PIRSF" id="PIRSF032131">
    <property type="entry name" value="UCP032131"/>
    <property type="match status" value="1"/>
</dbReference>